<dbReference type="InterPro" id="IPR003593">
    <property type="entry name" value="AAA+_ATPase"/>
</dbReference>
<comment type="subcellular location">
    <subcellularLocation>
        <location evidence="1">Cell membrane</location>
        <topology evidence="1">Peripheral membrane protein</topology>
    </subcellularLocation>
</comment>
<dbReference type="Gene3D" id="3.40.50.300">
    <property type="entry name" value="P-loop containing nucleotide triphosphate hydrolases"/>
    <property type="match status" value="2"/>
</dbReference>
<sequence length="514" mass="56107">MNGVTKIQDRSPHPTAMTKAAPILEMRGISQIFPGVKALDGVSIKLYPGQVTALIGENGAGKSTLVKILTGIYRPNEGEMFIDGRPIAFHSAQAAIDAGVTAIHQETVLFDELTVGENIFLGHAPRTRFGTIDWRQINDRSKALMRELESEIDPTVRLRDLSIAQRHLVAIARALSVEARIVIMDEPTAALSRKEIDDLFRIVEGLKRQGKAILFISHKFDEVYEIAENFVVFRDGRAVGQGKLKDTPQDEIVRLMVGRDVQDVFPKVKVEIGAPVLAVEGYSHPTEFRDISFELRRGEILGIYGLIGAGRSELCQSLFGITRPSSGRLTLEGRPIGIRSSSDAIRAGIVYVPEERGRHGLALPMPIFQNMSLPSLRKTSRSGFLKAANELALARKYAERLDLRAAALSVPVGTLSGGNQQKVVIGKWLATRPKVIILDEPTKGIDIGSKAAVHGFISELAAEGLSIIMVSSELPEILGMSDRVMVMREGLSAGIFERDRLSAEVLVRAATGNQ</sequence>
<evidence type="ECO:0000256" key="10">
    <source>
        <dbReference type="ARBA" id="ARBA00023136"/>
    </source>
</evidence>
<evidence type="ECO:0000256" key="9">
    <source>
        <dbReference type="ARBA" id="ARBA00022967"/>
    </source>
</evidence>
<evidence type="ECO:0000313" key="12">
    <source>
        <dbReference type="EMBL" id="SMF73299.1"/>
    </source>
</evidence>
<evidence type="ECO:0000256" key="4">
    <source>
        <dbReference type="ARBA" id="ARBA00022475"/>
    </source>
</evidence>
<dbReference type="InterPro" id="IPR027417">
    <property type="entry name" value="P-loop_NTPase"/>
</dbReference>
<protein>
    <submittedName>
        <fullName evidence="12">Rhamnose transport system ATP-binding protein</fullName>
    </submittedName>
</protein>
<proteinExistence type="inferred from homology"/>
<dbReference type="EMBL" id="FXAF01000011">
    <property type="protein sequence ID" value="SMF73299.1"/>
    <property type="molecule type" value="Genomic_DNA"/>
</dbReference>
<dbReference type="CDD" id="cd03216">
    <property type="entry name" value="ABC_Carb_Monos_I"/>
    <property type="match status" value="1"/>
</dbReference>
<keyword evidence="10" id="KW-0472">Membrane</keyword>
<dbReference type="FunFam" id="3.40.50.300:FF:000127">
    <property type="entry name" value="Ribose import ATP-binding protein RbsA"/>
    <property type="match status" value="1"/>
</dbReference>
<evidence type="ECO:0000256" key="6">
    <source>
        <dbReference type="ARBA" id="ARBA00022737"/>
    </source>
</evidence>
<gene>
    <name evidence="12" type="ORF">SAMN02982989_4255</name>
</gene>
<keyword evidence="9" id="KW-1278">Translocase</keyword>
<dbReference type="PROSITE" id="PS50893">
    <property type="entry name" value="ABC_TRANSPORTER_2"/>
    <property type="match status" value="2"/>
</dbReference>
<keyword evidence="5" id="KW-0762">Sugar transport</keyword>
<evidence type="ECO:0000256" key="5">
    <source>
        <dbReference type="ARBA" id="ARBA00022597"/>
    </source>
</evidence>
<evidence type="ECO:0000313" key="13">
    <source>
        <dbReference type="Proteomes" id="UP000192903"/>
    </source>
</evidence>
<dbReference type="SUPFAM" id="SSF52540">
    <property type="entry name" value="P-loop containing nucleoside triphosphate hydrolases"/>
    <property type="match status" value="2"/>
</dbReference>
<dbReference type="Proteomes" id="UP000192903">
    <property type="component" value="Unassembled WGS sequence"/>
</dbReference>
<dbReference type="SMART" id="SM00382">
    <property type="entry name" value="AAA"/>
    <property type="match status" value="2"/>
</dbReference>
<feature type="domain" description="ABC transporter" evidence="11">
    <location>
        <begin position="24"/>
        <end position="260"/>
    </location>
</feature>
<comment type="similarity">
    <text evidence="2">Belongs to the ABC transporter superfamily.</text>
</comment>
<reference evidence="13" key="1">
    <citation type="submission" date="2017-04" db="EMBL/GenBank/DDBJ databases">
        <authorList>
            <person name="Varghese N."/>
            <person name="Submissions S."/>
        </authorList>
    </citation>
    <scope>NUCLEOTIDE SEQUENCE [LARGE SCALE GENOMIC DNA]</scope>
    <source>
        <strain evidence="13">B4P</strain>
    </source>
</reference>
<evidence type="ECO:0000256" key="7">
    <source>
        <dbReference type="ARBA" id="ARBA00022741"/>
    </source>
</evidence>
<dbReference type="GO" id="GO:0016887">
    <property type="term" value="F:ATP hydrolysis activity"/>
    <property type="evidence" value="ECO:0007669"/>
    <property type="project" value="InterPro"/>
</dbReference>
<evidence type="ECO:0000256" key="1">
    <source>
        <dbReference type="ARBA" id="ARBA00004202"/>
    </source>
</evidence>
<keyword evidence="7" id="KW-0547">Nucleotide-binding</keyword>
<dbReference type="STRING" id="464029.SAMN02982989_4255"/>
<evidence type="ECO:0000256" key="2">
    <source>
        <dbReference type="ARBA" id="ARBA00005417"/>
    </source>
</evidence>
<keyword evidence="8 12" id="KW-0067">ATP-binding</keyword>
<feature type="domain" description="ABC transporter" evidence="11">
    <location>
        <begin position="259"/>
        <end position="514"/>
    </location>
</feature>
<keyword evidence="13" id="KW-1185">Reference proteome</keyword>
<keyword evidence="4" id="KW-1003">Cell membrane</keyword>
<dbReference type="Pfam" id="PF00005">
    <property type="entry name" value="ABC_tran"/>
    <property type="match status" value="2"/>
</dbReference>
<accession>A0A1X7GR18</accession>
<dbReference type="GO" id="GO:0005886">
    <property type="term" value="C:plasma membrane"/>
    <property type="evidence" value="ECO:0007669"/>
    <property type="project" value="UniProtKB-SubCell"/>
</dbReference>
<dbReference type="InterPro" id="IPR003439">
    <property type="entry name" value="ABC_transporter-like_ATP-bd"/>
</dbReference>
<dbReference type="CDD" id="cd03215">
    <property type="entry name" value="ABC_Carb_Monos_II"/>
    <property type="match status" value="1"/>
</dbReference>
<evidence type="ECO:0000259" key="11">
    <source>
        <dbReference type="PROSITE" id="PS50893"/>
    </source>
</evidence>
<dbReference type="PANTHER" id="PTHR43790">
    <property type="entry name" value="CARBOHYDRATE TRANSPORT ATP-BINDING PROTEIN MG119-RELATED"/>
    <property type="match status" value="1"/>
</dbReference>
<dbReference type="InterPro" id="IPR050107">
    <property type="entry name" value="ABC_carbohydrate_import_ATPase"/>
</dbReference>
<dbReference type="PROSITE" id="PS00211">
    <property type="entry name" value="ABC_TRANSPORTER_1"/>
    <property type="match status" value="1"/>
</dbReference>
<dbReference type="InterPro" id="IPR017871">
    <property type="entry name" value="ABC_transporter-like_CS"/>
</dbReference>
<name>A0A1X7GR18_9HYPH</name>
<evidence type="ECO:0000256" key="3">
    <source>
        <dbReference type="ARBA" id="ARBA00022448"/>
    </source>
</evidence>
<dbReference type="GO" id="GO:0005524">
    <property type="term" value="F:ATP binding"/>
    <property type="evidence" value="ECO:0007669"/>
    <property type="project" value="UniProtKB-KW"/>
</dbReference>
<dbReference type="PANTHER" id="PTHR43790:SF3">
    <property type="entry name" value="D-ALLOSE IMPORT ATP-BINDING PROTEIN ALSA-RELATED"/>
    <property type="match status" value="1"/>
</dbReference>
<evidence type="ECO:0000256" key="8">
    <source>
        <dbReference type="ARBA" id="ARBA00022840"/>
    </source>
</evidence>
<dbReference type="AlphaFoldDB" id="A0A1X7GR18"/>
<organism evidence="12 13">
    <name type="scientific">Xaviernesmea oryzae</name>
    <dbReference type="NCBI Taxonomy" id="464029"/>
    <lineage>
        <taxon>Bacteria</taxon>
        <taxon>Pseudomonadati</taxon>
        <taxon>Pseudomonadota</taxon>
        <taxon>Alphaproteobacteria</taxon>
        <taxon>Hyphomicrobiales</taxon>
        <taxon>Rhizobiaceae</taxon>
        <taxon>Rhizobium/Agrobacterium group</taxon>
        <taxon>Xaviernesmea</taxon>
    </lineage>
</organism>
<keyword evidence="6" id="KW-0677">Repeat</keyword>
<keyword evidence="3" id="KW-0813">Transport</keyword>